<sequence length="374" mass="40354">MAKASSTPSTWARSEPMEDAFQTEAQWYDGTNALRHEGKLTWDGHGGFRLAGPTSEQAFATEDLRYAETRRGKLVYRRESIPDFRLILPDDLPAGLAAQLPRKSEYGAWVDKLGLGRAAAIFGAASAAAVALFLTAPAWLGPRIPESWERNIGHAMIGDFGGRLCETPAGTAALDKLVAKVDPGKVKVRAGVANMGMINAVALPGGQVLLFDGLVQQAESPEELAGVLGHEVGHVRERHVMTALLRQFGLSILLAGTDSRVTNSVFGLASMGYSREAEREADDYARARMAESDISPLGAAGFFDRLAKETGEDEDTPALVGWIASHPSSAERAKAYRSSARKGKTYPPVLTEEEFAALKSMCEDDPDVEEFDLF</sequence>
<evidence type="ECO:0000256" key="3">
    <source>
        <dbReference type="ARBA" id="ARBA00022801"/>
    </source>
</evidence>
<evidence type="ECO:0000256" key="2">
    <source>
        <dbReference type="ARBA" id="ARBA00022723"/>
    </source>
</evidence>
<dbReference type="PANTHER" id="PTHR22726:SF1">
    <property type="entry name" value="METALLOENDOPEPTIDASE OMA1, MITOCHONDRIAL"/>
    <property type="match status" value="1"/>
</dbReference>
<dbReference type="CDD" id="cd07332">
    <property type="entry name" value="M48C_Oma1_like"/>
    <property type="match status" value="1"/>
</dbReference>
<keyword evidence="3 6" id="KW-0378">Hydrolase</keyword>
<keyword evidence="4 6" id="KW-0862">Zinc</keyword>
<evidence type="ECO:0000256" key="1">
    <source>
        <dbReference type="ARBA" id="ARBA00022670"/>
    </source>
</evidence>
<reference evidence="9 10" key="1">
    <citation type="submission" date="2021-08" db="EMBL/GenBank/DDBJ databases">
        <title>Comparative Genomics Analysis of the Genus Qipengyuania Reveals Extensive Genetic Diversity and Metabolic Versatility, Including the Description of Fifteen Novel Species.</title>
        <authorList>
            <person name="Liu Y."/>
        </authorList>
    </citation>
    <scope>NUCLEOTIDE SEQUENCE [LARGE SCALE GENOMIC DNA]</scope>
    <source>
        <strain evidence="9 10">YG27</strain>
    </source>
</reference>
<dbReference type="RefSeq" id="WP_221602460.1">
    <property type="nucleotide sequence ID" value="NZ_JAIGNU010000001.1"/>
</dbReference>
<comment type="cofactor">
    <cofactor evidence="6">
        <name>Zn(2+)</name>
        <dbReference type="ChEBI" id="CHEBI:29105"/>
    </cofactor>
    <text evidence="6">Binds 1 zinc ion per subunit.</text>
</comment>
<dbReference type="Gene3D" id="3.30.2010.10">
    <property type="entry name" value="Metalloproteases ('zincins'), catalytic domain"/>
    <property type="match status" value="1"/>
</dbReference>
<feature type="transmembrane region" description="Helical" evidence="7">
    <location>
        <begin position="119"/>
        <end position="140"/>
    </location>
</feature>
<evidence type="ECO:0000256" key="5">
    <source>
        <dbReference type="ARBA" id="ARBA00023049"/>
    </source>
</evidence>
<dbReference type="InterPro" id="IPR051156">
    <property type="entry name" value="Mito/Outer_Membr_Metalloprot"/>
</dbReference>
<evidence type="ECO:0000313" key="10">
    <source>
        <dbReference type="Proteomes" id="UP000782554"/>
    </source>
</evidence>
<dbReference type="EMBL" id="JAIGNU010000001">
    <property type="protein sequence ID" value="MBX7501374.1"/>
    <property type="molecule type" value="Genomic_DNA"/>
</dbReference>
<evidence type="ECO:0000256" key="7">
    <source>
        <dbReference type="SAM" id="Phobius"/>
    </source>
</evidence>
<keyword evidence="10" id="KW-1185">Reference proteome</keyword>
<name>A0ABS7JUV7_9SPHN</name>
<keyword evidence="7" id="KW-0812">Transmembrane</keyword>
<protein>
    <submittedName>
        <fullName evidence="9">M48 family metallopeptidase</fullName>
    </submittedName>
</protein>
<evidence type="ECO:0000256" key="6">
    <source>
        <dbReference type="RuleBase" id="RU003983"/>
    </source>
</evidence>
<comment type="similarity">
    <text evidence="6">Belongs to the peptidase M48 family.</text>
</comment>
<dbReference type="Pfam" id="PF01435">
    <property type="entry name" value="Peptidase_M48"/>
    <property type="match status" value="1"/>
</dbReference>
<keyword evidence="2" id="KW-0479">Metal-binding</keyword>
<keyword evidence="5 6" id="KW-0482">Metalloprotease</keyword>
<feature type="domain" description="Peptidase M48" evidence="8">
    <location>
        <begin position="180"/>
        <end position="337"/>
    </location>
</feature>
<gene>
    <name evidence="9" type="ORF">K3181_07965</name>
</gene>
<dbReference type="PANTHER" id="PTHR22726">
    <property type="entry name" value="METALLOENDOPEPTIDASE OMA1"/>
    <property type="match status" value="1"/>
</dbReference>
<keyword evidence="1 6" id="KW-0645">Protease</keyword>
<comment type="caution">
    <text evidence="9">The sequence shown here is derived from an EMBL/GenBank/DDBJ whole genome shotgun (WGS) entry which is preliminary data.</text>
</comment>
<organism evidence="9 10">
    <name type="scientific">Qipengyuania mesophila</name>
    <dbReference type="NCBI Taxonomy" id="2867246"/>
    <lineage>
        <taxon>Bacteria</taxon>
        <taxon>Pseudomonadati</taxon>
        <taxon>Pseudomonadota</taxon>
        <taxon>Alphaproteobacteria</taxon>
        <taxon>Sphingomonadales</taxon>
        <taxon>Erythrobacteraceae</taxon>
        <taxon>Qipengyuania</taxon>
    </lineage>
</organism>
<keyword evidence="7" id="KW-1133">Transmembrane helix</keyword>
<keyword evidence="7" id="KW-0472">Membrane</keyword>
<proteinExistence type="inferred from homology"/>
<evidence type="ECO:0000256" key="4">
    <source>
        <dbReference type="ARBA" id="ARBA00022833"/>
    </source>
</evidence>
<evidence type="ECO:0000313" key="9">
    <source>
        <dbReference type="EMBL" id="MBX7501374.1"/>
    </source>
</evidence>
<accession>A0ABS7JUV7</accession>
<dbReference type="Proteomes" id="UP000782554">
    <property type="component" value="Unassembled WGS sequence"/>
</dbReference>
<dbReference type="InterPro" id="IPR001915">
    <property type="entry name" value="Peptidase_M48"/>
</dbReference>
<evidence type="ECO:0000259" key="8">
    <source>
        <dbReference type="Pfam" id="PF01435"/>
    </source>
</evidence>